<dbReference type="InterPro" id="IPR007094">
    <property type="entry name" value="RNA-dir_pol_PSvirus"/>
</dbReference>
<comment type="catalytic activity">
    <reaction evidence="22">
        <text>RNA(n) + a ribonucleoside 5'-triphosphate = RNA(n+1) + diphosphate</text>
        <dbReference type="Rhea" id="RHEA:21248"/>
        <dbReference type="Rhea" id="RHEA-COMP:14527"/>
        <dbReference type="Rhea" id="RHEA-COMP:17342"/>
        <dbReference type="ChEBI" id="CHEBI:33019"/>
        <dbReference type="ChEBI" id="CHEBI:61557"/>
        <dbReference type="ChEBI" id="CHEBI:140395"/>
    </reaction>
</comment>
<comment type="subcellular location">
    <subcellularLocation>
        <location evidence="1">Host membrane</location>
        <topology evidence="1">Multi-pass membrane protein</topology>
    </subcellularLocation>
</comment>
<keyword evidence="13" id="KW-0688">Ribosomal frameshifting</keyword>
<gene>
    <name evidence="27" type="primary">OFR1ab</name>
</gene>
<dbReference type="InterPro" id="IPR043128">
    <property type="entry name" value="Rev_trsase/Diguanyl_cyclase"/>
</dbReference>
<evidence type="ECO:0000256" key="19">
    <source>
        <dbReference type="ARBA" id="ARBA00023054"/>
    </source>
</evidence>
<dbReference type="Gene3D" id="3.30.70.270">
    <property type="match status" value="1"/>
</dbReference>
<dbReference type="InterPro" id="IPR009003">
    <property type="entry name" value="Peptidase_S1_PA"/>
</dbReference>
<dbReference type="CDD" id="cd23172">
    <property type="entry name" value="ps-ssRNAv_Astroviridae_RdRp"/>
    <property type="match status" value="1"/>
</dbReference>
<evidence type="ECO:0000313" key="28">
    <source>
        <dbReference type="EMBL" id="QFP20147.1"/>
    </source>
</evidence>
<reference evidence="27" key="1">
    <citation type="submission" date="2019-09" db="EMBL/GenBank/DDBJ databases">
        <title>Identification of Mouse Astrovirus 2 from mouse fecal sample and mouse cell line.</title>
        <authorList>
            <person name="Wang C."/>
            <person name="Momtsios P."/>
            <person name="Ricart Arbona R.J."/>
            <person name="Lipman N.S."/>
            <person name="Henderson K.S."/>
        </authorList>
    </citation>
    <scope>NUCLEOTIDE SEQUENCE</scope>
    <source>
        <strain evidence="27">WCM1/NY/USA/2018</strain>
        <strain evidence="28">WCM2/NY/USA/2018</strain>
    </source>
</reference>
<evidence type="ECO:0000313" key="27">
    <source>
        <dbReference type="EMBL" id="QFP20144.1"/>
    </source>
</evidence>
<keyword evidence="5" id="KW-0696">RNA-directed RNA polymerase</keyword>
<accession>A0A5J6YGS4</accession>
<evidence type="ECO:0000256" key="22">
    <source>
        <dbReference type="ARBA" id="ARBA00047383"/>
    </source>
</evidence>
<feature type="transmembrane region" description="Helical" evidence="25">
    <location>
        <begin position="204"/>
        <end position="221"/>
    </location>
</feature>
<evidence type="ECO:0000256" key="16">
    <source>
        <dbReference type="ARBA" id="ARBA00022870"/>
    </source>
</evidence>
<evidence type="ECO:0000256" key="23">
    <source>
        <dbReference type="SAM" id="Coils"/>
    </source>
</evidence>
<evidence type="ECO:0000256" key="21">
    <source>
        <dbReference type="ARBA" id="ARBA00045910"/>
    </source>
</evidence>
<dbReference type="InterPro" id="IPR043504">
    <property type="entry name" value="Peptidase_S1_PA_chymotrypsin"/>
</dbReference>
<dbReference type="SUPFAM" id="SSF56672">
    <property type="entry name" value="DNA/RNA polymerases"/>
    <property type="match status" value="1"/>
</dbReference>
<dbReference type="InterPro" id="IPR045836">
    <property type="entry name" value="Astro_VPg"/>
</dbReference>
<evidence type="ECO:0000256" key="25">
    <source>
        <dbReference type="SAM" id="Phobius"/>
    </source>
</evidence>
<dbReference type="GO" id="GO:0006351">
    <property type="term" value="P:DNA-templated transcription"/>
    <property type="evidence" value="ECO:0007669"/>
    <property type="project" value="InterPro"/>
</dbReference>
<dbReference type="InterPro" id="IPR043502">
    <property type="entry name" value="DNA/RNA_pol_sf"/>
</dbReference>
<dbReference type="PROSITE" id="PS50507">
    <property type="entry name" value="RDRP_SSRNA_POS"/>
    <property type="match status" value="1"/>
</dbReference>
<evidence type="ECO:0000256" key="7">
    <source>
        <dbReference type="ARBA" id="ARBA00022553"/>
    </source>
</evidence>
<feature type="transmembrane region" description="Helical" evidence="25">
    <location>
        <begin position="228"/>
        <end position="250"/>
    </location>
</feature>
<dbReference type="Gene3D" id="2.40.10.10">
    <property type="entry name" value="Trypsin-like serine proteases"/>
    <property type="match status" value="2"/>
</dbReference>
<feature type="transmembrane region" description="Helical" evidence="25">
    <location>
        <begin position="270"/>
        <end position="290"/>
    </location>
</feature>
<keyword evidence="16" id="KW-1043">Host membrane</keyword>
<evidence type="ECO:0000256" key="11">
    <source>
        <dbReference type="ARBA" id="ARBA00022695"/>
    </source>
</evidence>
<keyword evidence="9" id="KW-0808">Transferase</keyword>
<evidence type="ECO:0000256" key="5">
    <source>
        <dbReference type="ARBA" id="ARBA00022484"/>
    </source>
</evidence>
<feature type="region of interest" description="Disordered" evidence="24">
    <location>
        <begin position="703"/>
        <end position="730"/>
    </location>
</feature>
<feature type="transmembrane region" description="Helical" evidence="25">
    <location>
        <begin position="311"/>
        <end position="335"/>
    </location>
</feature>
<evidence type="ECO:0000259" key="26">
    <source>
        <dbReference type="PROSITE" id="PS50507"/>
    </source>
</evidence>
<evidence type="ECO:0000256" key="2">
    <source>
        <dbReference type="ARBA" id="ARBA00005873"/>
    </source>
</evidence>
<evidence type="ECO:0000256" key="24">
    <source>
        <dbReference type="SAM" id="MobiDB-lite"/>
    </source>
</evidence>
<keyword evidence="19 23" id="KW-0175">Coiled coil</keyword>
<dbReference type="PANTHER" id="PTHR43019">
    <property type="entry name" value="SERINE ENDOPROTEASE DEGS"/>
    <property type="match status" value="1"/>
</dbReference>
<dbReference type="GO" id="GO:0033644">
    <property type="term" value="C:host cell membrane"/>
    <property type="evidence" value="ECO:0007669"/>
    <property type="project" value="UniProtKB-SubCell"/>
</dbReference>
<dbReference type="GO" id="GO:0003968">
    <property type="term" value="F:RNA-directed RNA polymerase activity"/>
    <property type="evidence" value="ECO:0007669"/>
    <property type="project" value="UniProtKB-KW"/>
</dbReference>
<name>A0A5J6YGS4_9VIRU</name>
<evidence type="ECO:0000256" key="10">
    <source>
        <dbReference type="ARBA" id="ARBA00022692"/>
    </source>
</evidence>
<dbReference type="InterPro" id="IPR001205">
    <property type="entry name" value="RNA-dir_pol_C"/>
</dbReference>
<evidence type="ECO:0000256" key="12">
    <source>
        <dbReference type="ARBA" id="ARBA00022741"/>
    </source>
</evidence>
<evidence type="ECO:0000256" key="13">
    <source>
        <dbReference type="ARBA" id="ARBA00022758"/>
    </source>
</evidence>
<organism evidence="27">
    <name type="scientific">Murine astrovirus 2</name>
    <dbReference type="NCBI Taxonomy" id="2171380"/>
    <lineage>
        <taxon>Viruses</taxon>
        <taxon>Riboviria</taxon>
        <taxon>Orthornavirae</taxon>
        <taxon>Pisuviricota</taxon>
        <taxon>Stelpaviricetes</taxon>
        <taxon>Stellavirales</taxon>
        <taxon>Astroviridae</taxon>
    </lineage>
</organism>
<dbReference type="Pfam" id="PF00680">
    <property type="entry name" value="RdRP_1"/>
    <property type="match status" value="1"/>
</dbReference>
<evidence type="ECO:0000256" key="8">
    <source>
        <dbReference type="ARBA" id="ARBA00022670"/>
    </source>
</evidence>
<dbReference type="GO" id="GO:0000166">
    <property type="term" value="F:nucleotide binding"/>
    <property type="evidence" value="ECO:0007669"/>
    <property type="project" value="UniProtKB-KW"/>
</dbReference>
<keyword evidence="20 25" id="KW-0472">Membrane</keyword>
<keyword evidence="7" id="KW-0597">Phosphoprotein</keyword>
<feature type="coiled-coil region" evidence="23">
    <location>
        <begin position="97"/>
        <end position="124"/>
    </location>
</feature>
<evidence type="ECO:0000256" key="4">
    <source>
        <dbReference type="ARBA" id="ARBA00019743"/>
    </source>
</evidence>
<sequence>MYVNLVDRACDSGNYRARMDLEPEAFVQLDRMSRVPIPWHFSAPLRHVIYPGPISQSRVISASTVLDGEWCSFVWDDVLRGWSRVPPSPDNQTIVLVAQALVRKDTLERENNALKVENSDLKVRLMCLNGELARANTCKLLPRKLRWYHWLLLGVLFFVLISPSFAQPDYSEPAIPSDVWVHWMSSLYGFVNAEVPQVWMWLRYGWEVIALVVAGVSIYKASNPVSTICYMVVATLSHLKFGLLAILPFHTHTSMWVSVVIGLLYTAMPVQAVCLAWVQFMVVVVAATALDDAYFVTYLRAHFIIPAVYTLGYGFAVLGVDPAYTGLVVVLLRLVRVLQATTAPYMEVKGVDGKTITKIPAGPGVFGNFFQRFKQLRTRMAPMVRVQPLALCRVRVPGSKGTGFFCGNYIVTAGHVVGSETAVEVVWAGHTYQTEVVRHVEGKDIALLKIPSQCVAVPRYKVAREPVYDWVCVLAPDGNGAYITSVTNGFGHGDTISYTTPTRDGMSGAPVVDQNGHVVGVHQTNTGYTGGAQVLVLSDIEIPSKQQVEVNELKAEIERLRKLLPSEEEPVAAAEMEQCMDDQDVVRLVRAAVGREFTVLRDELAYGQAKGKTKYGRGQRHNPRVFNRPLKVGKKKRRVFTEQEYKELLEAGLDAEKIREIVDVILARELEETGYPEWSDPDEQEDEELDDEWFGRFDEKDVDPQEGADCLDQPQQQQQQKNRQAGPEAGPKEWYQLDYWRLLVTSGVRRRLVPDDYPLVGSVPIDRPVCDFDVPVDPHLKVLPPPPSVRQLEDYGPTTWNDNAYLKSFEKFFYATPCDFFKDYPELCSFADLAFRRHFAFLQDSRVVHITATEKNLESCPAYPKLLWYSSEKEFLEEQLWAPYIKEFARIDRLVRDGKGPRVLWYCFLKKEVLKIQKIKEGDVRQILCADPIYSRIGACFEQHQNQLMKEMTDVSSGQCGWTPFEGGFRAVCERLKDKGGTFIEFDWTRFDGTIPTALFLHIKKLRWSFMEKKHQQRYGKMYRWYCRNLVDRYVLMPSGEVTRQTRGNPSGQISTTMDNNMVNYWLQAFEWAWFNGPSIEKFVEFETVIYGDDRLSTWSRVPDDYPTLVSDMYRRVFGMWVKPEKVKVSPRLEGLSFCGFTIGPGFNPRPAEPFKLMASLLKPSKKLPDFLALHGKLLCYQILLHFVEEDHPFKRYVFRCLDVTWRLSGKKLLRRFTEQQLNALWWGGPKKCDGR</sequence>
<keyword evidence="8" id="KW-0645">Protease</keyword>
<dbReference type="SUPFAM" id="SSF50494">
    <property type="entry name" value="Trypsin-like serine proteases"/>
    <property type="match status" value="1"/>
</dbReference>
<keyword evidence="14" id="KW-0378">Hydrolase</keyword>
<keyword evidence="11" id="KW-0548">Nucleotidyltransferase</keyword>
<dbReference type="Pfam" id="PF19415">
    <property type="entry name" value="Astro_1A"/>
    <property type="match status" value="1"/>
</dbReference>
<dbReference type="Pfam" id="PF19416">
    <property type="entry name" value="Astro_VPg"/>
    <property type="match status" value="1"/>
</dbReference>
<dbReference type="GO" id="GO:0003723">
    <property type="term" value="F:RNA binding"/>
    <property type="evidence" value="ECO:0007669"/>
    <property type="project" value="InterPro"/>
</dbReference>
<evidence type="ECO:0000256" key="15">
    <source>
        <dbReference type="ARBA" id="ARBA00022825"/>
    </source>
</evidence>
<evidence type="ECO:0000256" key="3">
    <source>
        <dbReference type="ARBA" id="ARBA00011245"/>
    </source>
</evidence>
<feature type="domain" description="RdRp catalytic" evidence="26">
    <location>
        <begin position="981"/>
        <end position="1107"/>
    </location>
</feature>
<keyword evidence="15" id="KW-0720">Serine protease</keyword>
<evidence type="ECO:0000256" key="9">
    <source>
        <dbReference type="ARBA" id="ARBA00022679"/>
    </source>
</evidence>
<evidence type="ECO:0000256" key="6">
    <source>
        <dbReference type="ARBA" id="ARBA00022520"/>
    </source>
</evidence>
<evidence type="ECO:0000256" key="1">
    <source>
        <dbReference type="ARBA" id="ARBA00004301"/>
    </source>
</evidence>
<dbReference type="GO" id="GO:0006508">
    <property type="term" value="P:proteolysis"/>
    <property type="evidence" value="ECO:0007669"/>
    <property type="project" value="UniProtKB-KW"/>
</dbReference>
<dbReference type="PANTHER" id="PTHR43019:SF23">
    <property type="entry name" value="PROTEASE DO-LIKE 5, CHLOROPLASTIC"/>
    <property type="match status" value="1"/>
</dbReference>
<evidence type="ECO:0000256" key="17">
    <source>
        <dbReference type="ARBA" id="ARBA00022953"/>
    </source>
</evidence>
<comment type="function">
    <text evidence="21">Responsible for the cleavage of the polyprotein into functional products.</text>
</comment>
<dbReference type="GO" id="GO:0039694">
    <property type="term" value="P:viral RNA genome replication"/>
    <property type="evidence" value="ECO:0007669"/>
    <property type="project" value="InterPro"/>
</dbReference>
<evidence type="ECO:0000256" key="20">
    <source>
        <dbReference type="ARBA" id="ARBA00023136"/>
    </source>
</evidence>
<dbReference type="EMBL" id="MN503236">
    <property type="protein sequence ID" value="QFP20144.1"/>
    <property type="molecule type" value="Genomic_RNA"/>
</dbReference>
<keyword evidence="12" id="KW-0547">Nucleotide-binding</keyword>
<dbReference type="GO" id="GO:0075523">
    <property type="term" value="P:viral translational frameshifting"/>
    <property type="evidence" value="ECO:0007669"/>
    <property type="project" value="UniProtKB-KW"/>
</dbReference>
<dbReference type="GO" id="GO:0008236">
    <property type="term" value="F:serine-type peptidase activity"/>
    <property type="evidence" value="ECO:0007669"/>
    <property type="project" value="UniProtKB-KW"/>
</dbReference>
<keyword evidence="17" id="KW-0693">Viral RNA replication</keyword>
<comment type="subunit">
    <text evidence="3">Monomer.</text>
</comment>
<keyword evidence="10 25" id="KW-0812">Transmembrane</keyword>
<proteinExistence type="inferred from homology"/>
<dbReference type="InterPro" id="IPR045835">
    <property type="entry name" value="Astro_1A"/>
</dbReference>
<dbReference type="EMBL" id="MN503237">
    <property type="protein sequence ID" value="QFP20147.1"/>
    <property type="molecule type" value="Genomic_RNA"/>
</dbReference>
<evidence type="ECO:0000256" key="14">
    <source>
        <dbReference type="ARBA" id="ARBA00022801"/>
    </source>
</evidence>
<keyword evidence="18 25" id="KW-1133">Transmembrane helix</keyword>
<keyword evidence="6" id="KW-0191">Covalent protein-RNA linkage</keyword>
<comment type="similarity">
    <text evidence="2">Belongs to the astroviridae polyprotein 1AB family.</text>
</comment>
<protein>
    <recommendedName>
        <fullName evidence="4">Non-structural polyprotein 1AB</fullName>
    </recommendedName>
</protein>
<dbReference type="Pfam" id="PF13365">
    <property type="entry name" value="Trypsin_2"/>
    <property type="match status" value="1"/>
</dbReference>
<evidence type="ECO:0000256" key="18">
    <source>
        <dbReference type="ARBA" id="ARBA00022989"/>
    </source>
</evidence>
<feature type="transmembrane region" description="Helical" evidence="25">
    <location>
        <begin position="147"/>
        <end position="166"/>
    </location>
</feature>